<dbReference type="Gene3D" id="3.40.190.150">
    <property type="entry name" value="Bordetella uptake gene, domain 1"/>
    <property type="match status" value="1"/>
</dbReference>
<keyword evidence="2" id="KW-0732">Signal</keyword>
<dbReference type="Gene3D" id="3.40.190.10">
    <property type="entry name" value="Periplasmic binding protein-like II"/>
    <property type="match status" value="1"/>
</dbReference>
<feature type="signal peptide" evidence="2">
    <location>
        <begin position="1"/>
        <end position="25"/>
    </location>
</feature>
<feature type="chain" id="PRO_5047052595" evidence="2">
    <location>
        <begin position="26"/>
        <end position="327"/>
    </location>
</feature>
<protein>
    <submittedName>
        <fullName evidence="3">Tripartite tricarboxylate transporter substrate binding protein</fullName>
    </submittedName>
</protein>
<dbReference type="Pfam" id="PF03401">
    <property type="entry name" value="TctC"/>
    <property type="match status" value="1"/>
</dbReference>
<proteinExistence type="inferred from homology"/>
<reference evidence="3 4" key="1">
    <citation type="submission" date="2021-01" db="EMBL/GenBank/DDBJ databases">
        <title>Belnapia mucosa sp. nov. and Belnapia arida sp. nov., isolated from the Tabernas Desert (Almeria, Spain).</title>
        <authorList>
            <person name="Molina-Menor E."/>
            <person name="Vidal-Verdu A."/>
            <person name="Calonge A."/>
            <person name="Satari L."/>
            <person name="Pereto J."/>
            <person name="Porcar M."/>
        </authorList>
    </citation>
    <scope>NUCLEOTIDE SEQUENCE [LARGE SCALE GENOMIC DNA]</scope>
    <source>
        <strain evidence="3 4">T18</strain>
    </source>
</reference>
<name>A0ABS1UB59_9PROT</name>
<evidence type="ECO:0000256" key="1">
    <source>
        <dbReference type="ARBA" id="ARBA00006987"/>
    </source>
</evidence>
<accession>A0ABS1UB59</accession>
<evidence type="ECO:0000313" key="3">
    <source>
        <dbReference type="EMBL" id="MBL6080501.1"/>
    </source>
</evidence>
<dbReference type="PANTHER" id="PTHR42928:SF5">
    <property type="entry name" value="BLR1237 PROTEIN"/>
    <property type="match status" value="1"/>
</dbReference>
<dbReference type="EMBL" id="JAETWB010000014">
    <property type="protein sequence ID" value="MBL6080501.1"/>
    <property type="molecule type" value="Genomic_DNA"/>
</dbReference>
<sequence>MDRRNFLRGTTGLAIAGPLAMPAVAASGGFPSRPVTMIVPFPPGGATDVAARTMAEKMAPLLGQPVIVDNKPGAQTAIGADAAARAEPDGHTMLMASGTTMTLNPLLPDKLPYKAEDFAPVALVTTLPFGIVVRKGLAHDIESFIALAKARGGQLNYGSNGPTSFNNLAAVVVMEGLGIKMQEITYRGDAQQLTDLMSGTLDVISVGGSSSLAALRAGRGTIIGWTGEKGERLAVTPDIPNFAERGPDMVCQTHFGLLVPARTPPAAIARLNAAAQQAMQAPDLRKRLLDEGQYVMGGTAEDYAGYLQRDRDRWRDLVTRLAKSNPA</sequence>
<dbReference type="InterPro" id="IPR006311">
    <property type="entry name" value="TAT_signal"/>
</dbReference>
<dbReference type="PROSITE" id="PS51318">
    <property type="entry name" value="TAT"/>
    <property type="match status" value="1"/>
</dbReference>
<evidence type="ECO:0000256" key="2">
    <source>
        <dbReference type="SAM" id="SignalP"/>
    </source>
</evidence>
<organism evidence="3 4">
    <name type="scientific">Belnapia arida</name>
    <dbReference type="NCBI Taxonomy" id="2804533"/>
    <lineage>
        <taxon>Bacteria</taxon>
        <taxon>Pseudomonadati</taxon>
        <taxon>Pseudomonadota</taxon>
        <taxon>Alphaproteobacteria</taxon>
        <taxon>Acetobacterales</taxon>
        <taxon>Roseomonadaceae</taxon>
        <taxon>Belnapia</taxon>
    </lineage>
</organism>
<dbReference type="RefSeq" id="WP_202833731.1">
    <property type="nucleotide sequence ID" value="NZ_JAETWB010000014.1"/>
</dbReference>
<dbReference type="InterPro" id="IPR005064">
    <property type="entry name" value="BUG"/>
</dbReference>
<comment type="caution">
    <text evidence="3">The sequence shown here is derived from an EMBL/GenBank/DDBJ whole genome shotgun (WGS) entry which is preliminary data.</text>
</comment>
<gene>
    <name evidence="3" type="ORF">JMJ56_21015</name>
</gene>
<dbReference type="Proteomes" id="UP000660885">
    <property type="component" value="Unassembled WGS sequence"/>
</dbReference>
<dbReference type="SUPFAM" id="SSF53850">
    <property type="entry name" value="Periplasmic binding protein-like II"/>
    <property type="match status" value="1"/>
</dbReference>
<dbReference type="PIRSF" id="PIRSF017082">
    <property type="entry name" value="YflP"/>
    <property type="match status" value="1"/>
</dbReference>
<evidence type="ECO:0000313" key="4">
    <source>
        <dbReference type="Proteomes" id="UP000660885"/>
    </source>
</evidence>
<keyword evidence="4" id="KW-1185">Reference proteome</keyword>
<dbReference type="CDD" id="cd07012">
    <property type="entry name" value="PBP2_Bug_TTT"/>
    <property type="match status" value="1"/>
</dbReference>
<dbReference type="InterPro" id="IPR042100">
    <property type="entry name" value="Bug_dom1"/>
</dbReference>
<comment type="similarity">
    <text evidence="1">Belongs to the UPF0065 (bug) family.</text>
</comment>
<dbReference type="PANTHER" id="PTHR42928">
    <property type="entry name" value="TRICARBOXYLATE-BINDING PROTEIN"/>
    <property type="match status" value="1"/>
</dbReference>